<sequence length="119" mass="13136">NDKWLPDPQYQKIQSPPSFFGFDAKVSILIDKDRSCWIEEAIDNNFSEHEAKLIKAIPLSITEVDDRLCWCGNLDGLYSVKVGYKLLMSEELTTNVGVSLGFMPKCSLGGGGALGFESS</sequence>
<evidence type="ECO:0000313" key="2">
    <source>
        <dbReference type="Proteomes" id="UP000237347"/>
    </source>
</evidence>
<comment type="caution">
    <text evidence="1">The sequence shown here is derived from an EMBL/GenBank/DDBJ whole genome shotgun (WGS) entry which is preliminary data.</text>
</comment>
<proteinExistence type="predicted"/>
<accession>A0AAW0I5D6</accession>
<feature type="non-terminal residue" evidence="1">
    <location>
        <position position="1"/>
    </location>
</feature>
<name>A0AAW0I5D6_QUESU</name>
<reference evidence="1 2" key="1">
    <citation type="journal article" date="2018" name="Sci. Data">
        <title>The draft genome sequence of cork oak.</title>
        <authorList>
            <person name="Ramos A.M."/>
            <person name="Usie A."/>
            <person name="Barbosa P."/>
            <person name="Barros P.M."/>
            <person name="Capote T."/>
            <person name="Chaves I."/>
            <person name="Simoes F."/>
            <person name="Abreu I."/>
            <person name="Carrasquinho I."/>
            <person name="Faro C."/>
            <person name="Guimaraes J.B."/>
            <person name="Mendonca D."/>
            <person name="Nobrega F."/>
            <person name="Rodrigues L."/>
            <person name="Saibo N.J.M."/>
            <person name="Varela M.C."/>
            <person name="Egas C."/>
            <person name="Matos J."/>
            <person name="Miguel C.M."/>
            <person name="Oliveira M.M."/>
            <person name="Ricardo C.P."/>
            <person name="Goncalves S."/>
        </authorList>
    </citation>
    <scope>NUCLEOTIDE SEQUENCE [LARGE SCALE GENOMIC DNA]</scope>
    <source>
        <strain evidence="2">cv. HL8</strain>
    </source>
</reference>
<dbReference type="Proteomes" id="UP000237347">
    <property type="component" value="Unassembled WGS sequence"/>
</dbReference>
<evidence type="ECO:0000313" key="1">
    <source>
        <dbReference type="EMBL" id="KAK7809611.1"/>
    </source>
</evidence>
<gene>
    <name evidence="1" type="ORF">CFP56_018468</name>
</gene>
<protein>
    <submittedName>
        <fullName evidence="1">Uncharacterized protein</fullName>
    </submittedName>
</protein>
<keyword evidence="2" id="KW-1185">Reference proteome</keyword>
<organism evidence="1 2">
    <name type="scientific">Quercus suber</name>
    <name type="common">Cork oak</name>
    <dbReference type="NCBI Taxonomy" id="58331"/>
    <lineage>
        <taxon>Eukaryota</taxon>
        <taxon>Viridiplantae</taxon>
        <taxon>Streptophyta</taxon>
        <taxon>Embryophyta</taxon>
        <taxon>Tracheophyta</taxon>
        <taxon>Spermatophyta</taxon>
        <taxon>Magnoliopsida</taxon>
        <taxon>eudicotyledons</taxon>
        <taxon>Gunneridae</taxon>
        <taxon>Pentapetalae</taxon>
        <taxon>rosids</taxon>
        <taxon>fabids</taxon>
        <taxon>Fagales</taxon>
        <taxon>Fagaceae</taxon>
        <taxon>Quercus</taxon>
    </lineage>
</organism>
<dbReference type="EMBL" id="PKMF04002338">
    <property type="protein sequence ID" value="KAK7809611.1"/>
    <property type="molecule type" value="Genomic_DNA"/>
</dbReference>
<dbReference type="AlphaFoldDB" id="A0AAW0I5D6"/>